<gene>
    <name evidence="2" type="ORF">PEDI_45540</name>
</gene>
<dbReference type="Proteomes" id="UP001310022">
    <property type="component" value="Unassembled WGS sequence"/>
</dbReference>
<reference evidence="2 3" key="1">
    <citation type="submission" date="2021-12" db="EMBL/GenBank/DDBJ databases">
        <title>Genome sequencing of bacteria with rrn-lacking chromosome and rrn-plasmid.</title>
        <authorList>
            <person name="Anda M."/>
            <person name="Iwasaki W."/>
        </authorList>
    </citation>
    <scope>NUCLEOTIDE SEQUENCE [LARGE SCALE GENOMIC DNA]</scope>
    <source>
        <strain evidence="2 3">NBRC 15940</strain>
    </source>
</reference>
<keyword evidence="1" id="KW-1133">Transmembrane helix</keyword>
<organism evidence="2 3">
    <name type="scientific">Persicobacter diffluens</name>
    <dbReference type="NCBI Taxonomy" id="981"/>
    <lineage>
        <taxon>Bacteria</taxon>
        <taxon>Pseudomonadati</taxon>
        <taxon>Bacteroidota</taxon>
        <taxon>Cytophagia</taxon>
        <taxon>Cytophagales</taxon>
        <taxon>Persicobacteraceae</taxon>
        <taxon>Persicobacter</taxon>
    </lineage>
</organism>
<keyword evidence="1" id="KW-0812">Transmembrane</keyword>
<protein>
    <submittedName>
        <fullName evidence="2">Uncharacterized protein</fullName>
    </submittedName>
</protein>
<keyword evidence="1" id="KW-0472">Membrane</keyword>
<feature type="transmembrane region" description="Helical" evidence="1">
    <location>
        <begin position="12"/>
        <end position="28"/>
    </location>
</feature>
<keyword evidence="3" id="KW-1185">Reference proteome</keyword>
<evidence type="ECO:0000256" key="1">
    <source>
        <dbReference type="SAM" id="Phobius"/>
    </source>
</evidence>
<dbReference type="EMBL" id="BQKE01000003">
    <property type="protein sequence ID" value="GJM64002.1"/>
    <property type="molecule type" value="Genomic_DNA"/>
</dbReference>
<comment type="caution">
    <text evidence="2">The sequence shown here is derived from an EMBL/GenBank/DDBJ whole genome shotgun (WGS) entry which is preliminary data.</text>
</comment>
<proteinExistence type="predicted"/>
<evidence type="ECO:0000313" key="2">
    <source>
        <dbReference type="EMBL" id="GJM64002.1"/>
    </source>
</evidence>
<accession>A0AAN5AMP1</accession>
<name>A0AAN5AMP1_9BACT</name>
<evidence type="ECO:0000313" key="3">
    <source>
        <dbReference type="Proteomes" id="UP001310022"/>
    </source>
</evidence>
<dbReference type="AlphaFoldDB" id="A0AAN5AMP1"/>
<sequence>MIAGRYFENQMVNSYFLIAFTTCFRFFASPDAGISVL</sequence>